<protein>
    <submittedName>
        <fullName evidence="1">Uncharacterized protein</fullName>
    </submittedName>
</protein>
<comment type="caution">
    <text evidence="1">The sequence shown here is derived from an EMBL/GenBank/DDBJ whole genome shotgun (WGS) entry which is preliminary data.</text>
</comment>
<name>A0AAV3UBJ8_9EURY</name>
<organism evidence="1 2">
    <name type="scientific">Haladaptatus pallidirubidus</name>
    <dbReference type="NCBI Taxonomy" id="1008152"/>
    <lineage>
        <taxon>Archaea</taxon>
        <taxon>Methanobacteriati</taxon>
        <taxon>Methanobacteriota</taxon>
        <taxon>Stenosarchaea group</taxon>
        <taxon>Halobacteria</taxon>
        <taxon>Halobacteriales</taxon>
        <taxon>Haladaptataceae</taxon>
        <taxon>Haladaptatus</taxon>
    </lineage>
</organism>
<accession>A0AAV3UBJ8</accession>
<reference evidence="1 2" key="1">
    <citation type="journal article" date="2019" name="Int. J. Syst. Evol. Microbiol.">
        <title>The Global Catalogue of Microorganisms (GCM) 10K type strain sequencing project: providing services to taxonomists for standard genome sequencing and annotation.</title>
        <authorList>
            <consortium name="The Broad Institute Genomics Platform"/>
            <consortium name="The Broad Institute Genome Sequencing Center for Infectious Disease"/>
            <person name="Wu L."/>
            <person name="Ma J."/>
        </authorList>
    </citation>
    <scope>NUCLEOTIDE SEQUENCE [LARGE SCALE GENOMIC DNA]</scope>
    <source>
        <strain evidence="1 2">JCM 17504</strain>
    </source>
</reference>
<evidence type="ECO:0000313" key="2">
    <source>
        <dbReference type="Proteomes" id="UP001501729"/>
    </source>
</evidence>
<dbReference type="AlphaFoldDB" id="A0AAV3UBJ8"/>
<evidence type="ECO:0000313" key="1">
    <source>
        <dbReference type="EMBL" id="GAA5041451.1"/>
    </source>
</evidence>
<dbReference type="Proteomes" id="UP001501729">
    <property type="component" value="Unassembled WGS sequence"/>
</dbReference>
<gene>
    <name evidence="1" type="ORF">GCM10025751_03680</name>
</gene>
<proteinExistence type="predicted"/>
<dbReference type="EMBL" id="BAABKX010000001">
    <property type="protein sequence ID" value="GAA5041451.1"/>
    <property type="molecule type" value="Genomic_DNA"/>
</dbReference>
<keyword evidence="2" id="KW-1185">Reference proteome</keyword>
<sequence length="43" mass="4909">MTRGETVRERYRISYPMADNVHEQFDSLSANAGSMPMTMPSDE</sequence>